<proteinExistence type="predicted"/>
<reference evidence="2" key="1">
    <citation type="journal article" date="2010" name="Nat. Biotechnol.">
        <title>Draft genome sequence of the oilseed species Ricinus communis.</title>
        <authorList>
            <person name="Chan A.P."/>
            <person name="Crabtree J."/>
            <person name="Zhao Q."/>
            <person name="Lorenzi H."/>
            <person name="Orvis J."/>
            <person name="Puiu D."/>
            <person name="Melake-Berhan A."/>
            <person name="Jones K.M."/>
            <person name="Redman J."/>
            <person name="Chen G."/>
            <person name="Cahoon E.B."/>
            <person name="Gedil M."/>
            <person name="Stanke M."/>
            <person name="Haas B.J."/>
            <person name="Wortman J.R."/>
            <person name="Fraser-Liggett C.M."/>
            <person name="Ravel J."/>
            <person name="Rabinowicz P.D."/>
        </authorList>
    </citation>
    <scope>NUCLEOTIDE SEQUENCE [LARGE SCALE GENOMIC DNA]</scope>
    <source>
        <strain evidence="2">cv. Hale</strain>
    </source>
</reference>
<dbReference type="InParanoid" id="B9SJE3"/>
<sequence length="65" mass="7473">MEENKKLADDVVEEKEPEKAIDSLSFKKGIDHIELTGITITTNLGSMTCKSLQRMIKKRWHHYVG</sequence>
<dbReference type="Proteomes" id="UP000008311">
    <property type="component" value="Unassembled WGS sequence"/>
</dbReference>
<evidence type="ECO:0000313" key="1">
    <source>
        <dbReference type="EMBL" id="EEF36306.1"/>
    </source>
</evidence>
<evidence type="ECO:0000313" key="2">
    <source>
        <dbReference type="Proteomes" id="UP000008311"/>
    </source>
</evidence>
<organism evidence="1 2">
    <name type="scientific">Ricinus communis</name>
    <name type="common">Castor bean</name>
    <dbReference type="NCBI Taxonomy" id="3988"/>
    <lineage>
        <taxon>Eukaryota</taxon>
        <taxon>Viridiplantae</taxon>
        <taxon>Streptophyta</taxon>
        <taxon>Embryophyta</taxon>
        <taxon>Tracheophyta</taxon>
        <taxon>Spermatophyta</taxon>
        <taxon>Magnoliopsida</taxon>
        <taxon>eudicotyledons</taxon>
        <taxon>Gunneridae</taxon>
        <taxon>Pentapetalae</taxon>
        <taxon>rosids</taxon>
        <taxon>fabids</taxon>
        <taxon>Malpighiales</taxon>
        <taxon>Euphorbiaceae</taxon>
        <taxon>Acalyphoideae</taxon>
        <taxon>Acalypheae</taxon>
        <taxon>Ricinus</taxon>
    </lineage>
</organism>
<dbReference type="AlphaFoldDB" id="B9SJE3"/>
<keyword evidence="2" id="KW-1185">Reference proteome</keyword>
<accession>B9SJE3</accession>
<dbReference type="EMBL" id="EQ973983">
    <property type="protein sequence ID" value="EEF36306.1"/>
    <property type="molecule type" value="Genomic_DNA"/>
</dbReference>
<protein>
    <submittedName>
        <fullName evidence="1">Uncharacterized protein</fullName>
    </submittedName>
</protein>
<gene>
    <name evidence="1" type="ORF">RCOM_0526200</name>
</gene>
<name>B9SJE3_RICCO</name>